<dbReference type="PANTHER" id="PTHR10655">
    <property type="entry name" value="LYSOPHOSPHOLIPASE-RELATED"/>
    <property type="match status" value="1"/>
</dbReference>
<protein>
    <submittedName>
        <fullName evidence="4">Alpha/beta hydrolase</fullName>
    </submittedName>
</protein>
<proteinExistence type="inferred from homology"/>
<evidence type="ECO:0000259" key="3">
    <source>
        <dbReference type="Pfam" id="PF02230"/>
    </source>
</evidence>
<organism evidence="4 5">
    <name type="scientific">Fredinandcohnia salidurans</name>
    <dbReference type="NCBI Taxonomy" id="2595041"/>
    <lineage>
        <taxon>Bacteria</taxon>
        <taxon>Bacillati</taxon>
        <taxon>Bacillota</taxon>
        <taxon>Bacilli</taxon>
        <taxon>Bacillales</taxon>
        <taxon>Bacillaceae</taxon>
        <taxon>Fredinandcohnia</taxon>
    </lineage>
</organism>
<dbReference type="Gene3D" id="3.40.50.1820">
    <property type="entry name" value="alpha/beta hydrolase"/>
    <property type="match status" value="1"/>
</dbReference>
<dbReference type="RefSeq" id="WP_388035135.1">
    <property type="nucleotide sequence ID" value="NZ_JBHUEK010000007.1"/>
</dbReference>
<reference evidence="5" key="1">
    <citation type="journal article" date="2019" name="Int. J. Syst. Evol. Microbiol.">
        <title>The Global Catalogue of Microorganisms (GCM) 10K type strain sequencing project: providing services to taxonomists for standard genome sequencing and annotation.</title>
        <authorList>
            <consortium name="The Broad Institute Genomics Platform"/>
            <consortium name="The Broad Institute Genome Sequencing Center for Infectious Disease"/>
            <person name="Wu L."/>
            <person name="Ma J."/>
        </authorList>
    </citation>
    <scope>NUCLEOTIDE SEQUENCE [LARGE SCALE GENOMIC DNA]</scope>
    <source>
        <strain evidence="5">CCUG 15531</strain>
    </source>
</reference>
<dbReference type="Pfam" id="PF02230">
    <property type="entry name" value="Abhydrolase_2"/>
    <property type="match status" value="1"/>
</dbReference>
<evidence type="ECO:0000313" key="5">
    <source>
        <dbReference type="Proteomes" id="UP001597227"/>
    </source>
</evidence>
<dbReference type="Proteomes" id="UP001597227">
    <property type="component" value="Unassembled WGS sequence"/>
</dbReference>
<dbReference type="EMBL" id="JBHUEK010000007">
    <property type="protein sequence ID" value="MFD1777649.1"/>
    <property type="molecule type" value="Genomic_DNA"/>
</dbReference>
<name>A0ABW4MJ71_9BACI</name>
<dbReference type="GO" id="GO:0016787">
    <property type="term" value="F:hydrolase activity"/>
    <property type="evidence" value="ECO:0007669"/>
    <property type="project" value="UniProtKB-KW"/>
</dbReference>
<dbReference type="InterPro" id="IPR029058">
    <property type="entry name" value="AB_hydrolase_fold"/>
</dbReference>
<gene>
    <name evidence="4" type="ORF">ACFSFW_03145</name>
</gene>
<keyword evidence="5" id="KW-1185">Reference proteome</keyword>
<sequence>MNSPFTYELRHPSTIDPDKKYPALFLMHGMGSNEQDLLSLVRGLEDTFYIFSIRGPLTQPPGYAFFTIEGYGKPHREVFDQSIGQLENFLDYASQNYPFDQDSIFLLGFSQGAIVSMTLGLALGNRIKGIVALSGYIPAFVKEDYDIQPVENLSIFISHGQHDPVLPFEWGVESKEFFEKQKANVSFHCYPEGHTVSLQNYRDFIEWITNILKNGGNTNGK</sequence>
<dbReference type="InterPro" id="IPR050565">
    <property type="entry name" value="LYPA1-2/EST-like"/>
</dbReference>
<accession>A0ABW4MJ71</accession>
<dbReference type="InterPro" id="IPR003140">
    <property type="entry name" value="PLipase/COase/thioEstase"/>
</dbReference>
<evidence type="ECO:0000256" key="2">
    <source>
        <dbReference type="ARBA" id="ARBA00022801"/>
    </source>
</evidence>
<keyword evidence="2 4" id="KW-0378">Hydrolase</keyword>
<evidence type="ECO:0000313" key="4">
    <source>
        <dbReference type="EMBL" id="MFD1777649.1"/>
    </source>
</evidence>
<comment type="caution">
    <text evidence="4">The sequence shown here is derived from an EMBL/GenBank/DDBJ whole genome shotgun (WGS) entry which is preliminary data.</text>
</comment>
<dbReference type="PANTHER" id="PTHR10655:SF17">
    <property type="entry name" value="LYSOPHOSPHOLIPASE-LIKE PROTEIN 1"/>
    <property type="match status" value="1"/>
</dbReference>
<comment type="similarity">
    <text evidence="1">Belongs to the AB hydrolase superfamily. AB hydrolase 2 family.</text>
</comment>
<feature type="domain" description="Phospholipase/carboxylesterase/thioesterase" evidence="3">
    <location>
        <begin position="18"/>
        <end position="208"/>
    </location>
</feature>
<dbReference type="SUPFAM" id="SSF53474">
    <property type="entry name" value="alpha/beta-Hydrolases"/>
    <property type="match status" value="1"/>
</dbReference>
<evidence type="ECO:0000256" key="1">
    <source>
        <dbReference type="ARBA" id="ARBA00006499"/>
    </source>
</evidence>